<feature type="region of interest" description="Disordered" evidence="1">
    <location>
        <begin position="177"/>
        <end position="199"/>
    </location>
</feature>
<protein>
    <submittedName>
        <fullName evidence="3">Uncharacterized protein</fullName>
    </submittedName>
</protein>
<keyword evidence="4" id="KW-1185">Reference proteome</keyword>
<dbReference type="RefSeq" id="WP_021066319.1">
    <property type="nucleotide sequence ID" value="NZ_ATCL01000014.1"/>
</dbReference>
<evidence type="ECO:0000313" key="3">
    <source>
        <dbReference type="EMBL" id="ERG67754.1"/>
    </source>
</evidence>
<dbReference type="Proteomes" id="UP000016464">
    <property type="component" value="Unassembled WGS sequence"/>
</dbReference>
<keyword evidence="2" id="KW-0472">Membrane</keyword>
<feature type="transmembrane region" description="Helical" evidence="2">
    <location>
        <begin position="372"/>
        <end position="392"/>
    </location>
</feature>
<dbReference type="OrthoDB" id="2497689at2"/>
<dbReference type="PATRIC" id="fig|1345023.5.peg.1154"/>
<keyword evidence="2" id="KW-0812">Transmembrane</keyword>
<reference evidence="3 4" key="1">
    <citation type="journal article" date="2013" name="Genome Announc.">
        <title>Draft Genome Sequence of Exiguobacterium pavilionensis Strain RW-2, with Wide Thermal, Salinity, and pH Tolerance, Isolated from Modern Freshwater Microbialites.</title>
        <authorList>
            <person name="White R.A.III."/>
            <person name="Grassa C.J."/>
            <person name="Suttle C.A."/>
        </authorList>
    </citation>
    <scope>NUCLEOTIDE SEQUENCE [LARGE SCALE GENOMIC DNA]</scope>
    <source>
        <strain evidence="3 4">RW-2</strain>
    </source>
</reference>
<dbReference type="EMBL" id="ATCL01000014">
    <property type="protein sequence ID" value="ERG67754.1"/>
    <property type="molecule type" value="Genomic_DNA"/>
</dbReference>
<gene>
    <name evidence="3" type="ORF">M467_10725</name>
</gene>
<evidence type="ECO:0000313" key="4">
    <source>
        <dbReference type="Proteomes" id="UP000016464"/>
    </source>
</evidence>
<dbReference type="AlphaFoldDB" id="U1LYI2"/>
<feature type="transmembrane region" description="Helical" evidence="2">
    <location>
        <begin position="311"/>
        <end position="329"/>
    </location>
</feature>
<proteinExistence type="predicted"/>
<sequence>MSHVFSESLQTNFDIDLNQSPKLEESHLQILMKQYKEIAFTKVIQEFGLGPFLNDYKKGGNVTTLHNAQEGVFADQEVEARFSRGYSQEVRKEMYEKDFAKMREKEFKERDSITDAYTGQTLNKDGQAHRDHIVSASEIHQNDEARLYMTDQERGKMAVDDQNLAWTNGSLNQSKGDKDFKVWLDSPNPKDPSQTNRDRYGVDEQAAMEKYIEAKQHVKKSVTKAKHTYYAKNLAKTGASQGLRVGAKQAIGLFLYELQHILFKELKCFFKSFKQFTNWDARIEAFKQCLERVYAHMMQQMKRFATAFKDGFIGGFMGNLLTVFINTFMTTSKNLARLINDGVTGLWSAFKLLCQPPEGMTSQTAIKEATKLVVAAVATTVGVLLTESFVTYLQTTPFAMFAQLIGGLIGGILTGIVVATLMYAIDELVASLHKLNELMDTFKEGLYTNAEQVRATYEAAIAMMNVEYQAVLQTIFRQYEEYRRLSAIAFDETERVSVRLDASAELADLLDVPTDDVMRNADDVRNFLRS</sequence>
<comment type="caution">
    <text evidence="3">The sequence shown here is derived from an EMBL/GenBank/DDBJ whole genome shotgun (WGS) entry which is preliminary data.</text>
</comment>
<name>U1LYI2_9BACL</name>
<accession>U1LYI2</accession>
<dbReference type="eggNOG" id="COG0628">
    <property type="taxonomic scope" value="Bacteria"/>
</dbReference>
<evidence type="ECO:0000256" key="2">
    <source>
        <dbReference type="SAM" id="Phobius"/>
    </source>
</evidence>
<evidence type="ECO:0000256" key="1">
    <source>
        <dbReference type="SAM" id="MobiDB-lite"/>
    </source>
</evidence>
<organism evidence="3 4">
    <name type="scientific">Exiguobacterium chiriqhucha RW-2</name>
    <dbReference type="NCBI Taxonomy" id="1345023"/>
    <lineage>
        <taxon>Bacteria</taxon>
        <taxon>Bacillati</taxon>
        <taxon>Bacillota</taxon>
        <taxon>Bacilli</taxon>
        <taxon>Bacillales</taxon>
        <taxon>Bacillales Family XII. Incertae Sedis</taxon>
        <taxon>Exiguobacterium</taxon>
    </lineage>
</organism>
<keyword evidence="2" id="KW-1133">Transmembrane helix</keyword>
<feature type="transmembrane region" description="Helical" evidence="2">
    <location>
        <begin position="398"/>
        <end position="425"/>
    </location>
</feature>